<evidence type="ECO:0000256" key="3">
    <source>
        <dbReference type="ARBA" id="ARBA00022475"/>
    </source>
</evidence>
<protein>
    <submittedName>
        <fullName evidence="11">Nucleoside:proton symporter</fullName>
    </submittedName>
</protein>
<accession>A0A6M0JX60</accession>
<evidence type="ECO:0000256" key="6">
    <source>
        <dbReference type="ARBA" id="ARBA00023136"/>
    </source>
</evidence>
<dbReference type="GO" id="GO:0005886">
    <property type="term" value="C:plasma membrane"/>
    <property type="evidence" value="ECO:0007669"/>
    <property type="project" value="UniProtKB-SubCell"/>
</dbReference>
<dbReference type="InterPro" id="IPR011657">
    <property type="entry name" value="CNT_C_dom"/>
</dbReference>
<dbReference type="PANTHER" id="PTHR10590:SF4">
    <property type="entry name" value="SOLUTE CARRIER FAMILY 28 MEMBER 3"/>
    <property type="match status" value="1"/>
</dbReference>
<evidence type="ECO:0000256" key="4">
    <source>
        <dbReference type="ARBA" id="ARBA00022692"/>
    </source>
</evidence>
<dbReference type="EMBL" id="JAAIJQ010000022">
    <property type="protein sequence ID" value="NEV62126.1"/>
    <property type="molecule type" value="Genomic_DNA"/>
</dbReference>
<dbReference type="Proteomes" id="UP000483379">
    <property type="component" value="Unassembled WGS sequence"/>
</dbReference>
<feature type="domain" description="Concentrative nucleoside transporter N-terminal" evidence="8">
    <location>
        <begin position="14"/>
        <end position="87"/>
    </location>
</feature>
<dbReference type="InterPro" id="IPR002668">
    <property type="entry name" value="CNT_N_dom"/>
</dbReference>
<keyword evidence="5 7" id="KW-1133">Transmembrane helix</keyword>
<dbReference type="Pfam" id="PF01773">
    <property type="entry name" value="Nucleos_tra2_N"/>
    <property type="match status" value="1"/>
</dbReference>
<evidence type="ECO:0000259" key="9">
    <source>
        <dbReference type="Pfam" id="PF07662"/>
    </source>
</evidence>
<dbReference type="InterPro" id="IPR008276">
    <property type="entry name" value="C_nuclsd_transpt"/>
</dbReference>
<dbReference type="Pfam" id="PF07662">
    <property type="entry name" value="Nucleos_tra2_C"/>
    <property type="match status" value="1"/>
</dbReference>
<keyword evidence="3" id="KW-1003">Cell membrane</keyword>
<dbReference type="Pfam" id="PF07670">
    <property type="entry name" value="Gate"/>
    <property type="match status" value="1"/>
</dbReference>
<dbReference type="InterPro" id="IPR011642">
    <property type="entry name" value="Gate_dom"/>
</dbReference>
<comment type="subcellular location">
    <subcellularLocation>
        <location evidence="1">Cell membrane</location>
        <topology evidence="1">Multi-pass membrane protein</topology>
    </subcellularLocation>
</comment>
<evidence type="ECO:0000313" key="12">
    <source>
        <dbReference type="Proteomes" id="UP000483379"/>
    </source>
</evidence>
<evidence type="ECO:0000256" key="2">
    <source>
        <dbReference type="ARBA" id="ARBA00009033"/>
    </source>
</evidence>
<feature type="domain" description="Concentrative nucleoside transporter C-terminal" evidence="9">
    <location>
        <begin position="214"/>
        <end position="417"/>
    </location>
</feature>
<name>A0A6M0JX60_9GAMM</name>
<organism evidence="11 12">
    <name type="scientific">Thiorhodococcus minor</name>
    <dbReference type="NCBI Taxonomy" id="57489"/>
    <lineage>
        <taxon>Bacteria</taxon>
        <taxon>Pseudomonadati</taxon>
        <taxon>Pseudomonadota</taxon>
        <taxon>Gammaproteobacteria</taxon>
        <taxon>Chromatiales</taxon>
        <taxon>Chromatiaceae</taxon>
        <taxon>Thiorhodococcus</taxon>
    </lineage>
</organism>
<keyword evidence="6 7" id="KW-0472">Membrane</keyword>
<feature type="transmembrane region" description="Helical" evidence="7">
    <location>
        <begin position="307"/>
        <end position="324"/>
    </location>
</feature>
<comment type="caution">
    <text evidence="11">The sequence shown here is derived from an EMBL/GenBank/DDBJ whole genome shotgun (WGS) entry which is preliminary data.</text>
</comment>
<feature type="transmembrane region" description="Helical" evidence="7">
    <location>
        <begin position="398"/>
        <end position="420"/>
    </location>
</feature>
<dbReference type="RefSeq" id="WP_164452597.1">
    <property type="nucleotide sequence ID" value="NZ_JAAIJQ010000022.1"/>
</dbReference>
<dbReference type="GO" id="GO:0005337">
    <property type="term" value="F:nucleoside transmembrane transporter activity"/>
    <property type="evidence" value="ECO:0007669"/>
    <property type="project" value="InterPro"/>
</dbReference>
<evidence type="ECO:0000259" key="8">
    <source>
        <dbReference type="Pfam" id="PF01773"/>
    </source>
</evidence>
<gene>
    <name evidence="11" type="ORF">G3446_09525</name>
</gene>
<feature type="transmembrane region" description="Helical" evidence="7">
    <location>
        <begin position="37"/>
        <end position="55"/>
    </location>
</feature>
<keyword evidence="12" id="KW-1185">Reference proteome</keyword>
<evidence type="ECO:0000256" key="1">
    <source>
        <dbReference type="ARBA" id="ARBA00004651"/>
    </source>
</evidence>
<feature type="transmembrane region" description="Helical" evidence="7">
    <location>
        <begin position="138"/>
        <end position="160"/>
    </location>
</feature>
<proteinExistence type="inferred from homology"/>
<feature type="transmembrane region" description="Helical" evidence="7">
    <location>
        <begin position="363"/>
        <end position="386"/>
    </location>
</feature>
<feature type="transmembrane region" description="Helical" evidence="7">
    <location>
        <begin position="6"/>
        <end position="25"/>
    </location>
</feature>
<evidence type="ECO:0000259" key="10">
    <source>
        <dbReference type="Pfam" id="PF07670"/>
    </source>
</evidence>
<dbReference type="GO" id="GO:0015293">
    <property type="term" value="F:symporter activity"/>
    <property type="evidence" value="ECO:0007669"/>
    <property type="project" value="TreeGrafter"/>
</dbReference>
<feature type="transmembrane region" description="Helical" evidence="7">
    <location>
        <begin position="180"/>
        <end position="203"/>
    </location>
</feature>
<reference evidence="11 12" key="1">
    <citation type="submission" date="2020-02" db="EMBL/GenBank/DDBJ databases">
        <title>Genome sequences of Thiorhodococcus mannitoliphagus and Thiorhodococcus minor, purple sulfur photosynthetic bacteria in the gammaproteobacterial family, Chromatiaceae.</title>
        <authorList>
            <person name="Aviles F.A."/>
            <person name="Meyer T.E."/>
            <person name="Kyndt J.A."/>
        </authorList>
    </citation>
    <scope>NUCLEOTIDE SEQUENCE [LARGE SCALE GENOMIC DNA]</scope>
    <source>
        <strain evidence="11 12">DSM 11518</strain>
    </source>
</reference>
<comment type="similarity">
    <text evidence="2">Belongs to the concentrative nucleoside transporter (CNT) (TC 2.A.41) family.</text>
</comment>
<feature type="transmembrane region" description="Helical" evidence="7">
    <location>
        <begin position="269"/>
        <end position="295"/>
    </location>
</feature>
<feature type="domain" description="Nucleoside transporter/FeoB GTPase Gate" evidence="10">
    <location>
        <begin position="106"/>
        <end position="204"/>
    </location>
</feature>
<evidence type="ECO:0000256" key="7">
    <source>
        <dbReference type="SAM" id="Phobius"/>
    </source>
</evidence>
<evidence type="ECO:0000313" key="11">
    <source>
        <dbReference type="EMBL" id="NEV62126.1"/>
    </source>
</evidence>
<feature type="transmembrane region" description="Helical" evidence="7">
    <location>
        <begin position="215"/>
        <end position="234"/>
    </location>
</feature>
<keyword evidence="4 7" id="KW-0812">Transmembrane</keyword>
<feature type="transmembrane region" description="Helical" evidence="7">
    <location>
        <begin position="103"/>
        <end position="126"/>
    </location>
</feature>
<dbReference type="AlphaFoldDB" id="A0A6M0JX60"/>
<dbReference type="PANTHER" id="PTHR10590">
    <property type="entry name" value="SODIUM/NUCLEOSIDE COTRANSPORTER"/>
    <property type="match status" value="1"/>
</dbReference>
<sequence>MDLQSFLTGLQPLLGLGVLILLAWLLSEDRRAVRPRLILAGIALQLVMALVLLKLPQVQDAFLVLNHMVLALQEATQTGTELVFGYLGGGSAPFETSYPQNSFVLAFRALPLILVISALSALLFHWRILPLLVRGFAWLLRRTLGTGGPLGLGAAANVFVGMTEAPLLIRPYLASMSRSALFGLMTCGMATIAGTVMFLYASFLSGVVPDAIGHILTASLINAPAALTLAGILVPEGASATDEPEVRIDAQTRSAMDAVTRGTLDAIPLWLNIMAMLIVMVALVSLANQLLGLLPAIGGEPVSAQRLLGWIMAPVVWLIGIPWSEASAAGALMGIKTVLNELIAYLELAGLPEGTLSERSRLIMTYALCGFANLGSLGIMIGGLGTMAPARRDEIVGLGMKSILAGTMTTLMTGAVVALWI</sequence>
<evidence type="ECO:0000256" key="5">
    <source>
        <dbReference type="ARBA" id="ARBA00022989"/>
    </source>
</evidence>